<dbReference type="RefSeq" id="WP_379895680.1">
    <property type="nucleotide sequence ID" value="NZ_CBCSCT010000017.1"/>
</dbReference>
<dbReference type="Gene3D" id="3.90.550.10">
    <property type="entry name" value="Spore Coat Polysaccharide Biosynthesis Protein SpsA, Chain A"/>
    <property type="match status" value="1"/>
</dbReference>
<dbReference type="CDD" id="cd06433">
    <property type="entry name" value="GT_2_WfgS_like"/>
    <property type="match status" value="1"/>
</dbReference>
<accession>A0ABW1ISY8</accession>
<organism evidence="3 4">
    <name type="scientific">Marinicrinis lubricantis</name>
    <dbReference type="NCBI Taxonomy" id="2086470"/>
    <lineage>
        <taxon>Bacteria</taxon>
        <taxon>Bacillati</taxon>
        <taxon>Bacillota</taxon>
        <taxon>Bacilli</taxon>
        <taxon>Bacillales</taxon>
        <taxon>Paenibacillaceae</taxon>
    </lineage>
</organism>
<keyword evidence="3" id="KW-0328">Glycosyltransferase</keyword>
<dbReference type="GO" id="GO:0016757">
    <property type="term" value="F:glycosyltransferase activity"/>
    <property type="evidence" value="ECO:0007669"/>
    <property type="project" value="UniProtKB-KW"/>
</dbReference>
<dbReference type="InterPro" id="IPR029063">
    <property type="entry name" value="SAM-dependent_MTases_sf"/>
</dbReference>
<dbReference type="SUPFAM" id="SSF53448">
    <property type="entry name" value="Nucleotide-diphospho-sugar transferases"/>
    <property type="match status" value="1"/>
</dbReference>
<dbReference type="InterPro" id="IPR029044">
    <property type="entry name" value="Nucleotide-diphossugar_trans"/>
</dbReference>
<dbReference type="Proteomes" id="UP001596250">
    <property type="component" value="Unassembled WGS sequence"/>
</dbReference>
<dbReference type="Gene3D" id="3.40.50.720">
    <property type="entry name" value="NAD(P)-binding Rossmann-like Domain"/>
    <property type="match status" value="1"/>
</dbReference>
<proteinExistence type="inferred from homology"/>
<dbReference type="InterPro" id="IPR001173">
    <property type="entry name" value="Glyco_trans_2-like"/>
</dbReference>
<name>A0ABW1ISY8_9BACL</name>
<protein>
    <submittedName>
        <fullName evidence="3">Glycosyltransferase</fullName>
        <ecNumber evidence="3">2.4.-.-</ecNumber>
    </submittedName>
</protein>
<dbReference type="PANTHER" id="PTHR22916">
    <property type="entry name" value="GLYCOSYLTRANSFERASE"/>
    <property type="match status" value="1"/>
</dbReference>
<comment type="caution">
    <text evidence="3">The sequence shown here is derived from an EMBL/GenBank/DDBJ whole genome shotgun (WGS) entry which is preliminary data.</text>
</comment>
<keyword evidence="3" id="KW-0808">Transferase</keyword>
<sequence>MKDDYSIKFSFITACYMSEANIEKTIQSVLSQTYPNIEYVIVDGGSTDHTLDLIRKYEDRIDTVISERDEGIYDAFNKGIQAATGDIIYFLNSDDVLEDNTVIEDVANYFYQRKGLLALYGNVRVVDGSYCSLQGRKLTLNDLKMGHRPSHQSFFAKKSILLQAGCFDTSYRIAADFDLMIKLFKEYGTSMDYFPRTVALFQLGGVSSNYRTRWKMLQESERIIHKHFIENVDLMSTEFQNNALYREWLEQWLVSGRGITRKIKDIGLRKAVVFGTLKTALYLLSDLRREEIETVCFIDNDVNKQGSYLEGVPIHGSEWLMENRDAYDVILLSVESTSDRIIMEQLRERLGAQTSIYSWKELIG</sequence>
<evidence type="ECO:0000313" key="3">
    <source>
        <dbReference type="EMBL" id="MFC5988219.1"/>
    </source>
</evidence>
<evidence type="ECO:0000313" key="4">
    <source>
        <dbReference type="Proteomes" id="UP001596250"/>
    </source>
</evidence>
<dbReference type="EMBL" id="JBHSQV010000178">
    <property type="protein sequence ID" value="MFC5988219.1"/>
    <property type="molecule type" value="Genomic_DNA"/>
</dbReference>
<dbReference type="EC" id="2.4.-.-" evidence="3"/>
<gene>
    <name evidence="3" type="ORF">ACFPXP_17595</name>
</gene>
<dbReference type="Pfam" id="PF00535">
    <property type="entry name" value="Glycos_transf_2"/>
    <property type="match status" value="1"/>
</dbReference>
<feature type="domain" description="Glycosyltransferase 2-like" evidence="2">
    <location>
        <begin position="10"/>
        <end position="114"/>
    </location>
</feature>
<comment type="similarity">
    <text evidence="1">Belongs to the glycosyltransferase 2 family.</text>
</comment>
<evidence type="ECO:0000256" key="1">
    <source>
        <dbReference type="ARBA" id="ARBA00006739"/>
    </source>
</evidence>
<reference evidence="4" key="1">
    <citation type="journal article" date="2019" name="Int. J. Syst. Evol. Microbiol.">
        <title>The Global Catalogue of Microorganisms (GCM) 10K type strain sequencing project: providing services to taxonomists for standard genome sequencing and annotation.</title>
        <authorList>
            <consortium name="The Broad Institute Genomics Platform"/>
            <consortium name="The Broad Institute Genome Sequencing Center for Infectious Disease"/>
            <person name="Wu L."/>
            <person name="Ma J."/>
        </authorList>
    </citation>
    <scope>NUCLEOTIDE SEQUENCE [LARGE SCALE GENOMIC DNA]</scope>
    <source>
        <strain evidence="4">CCM 8749</strain>
    </source>
</reference>
<evidence type="ECO:0000259" key="2">
    <source>
        <dbReference type="Pfam" id="PF00535"/>
    </source>
</evidence>
<dbReference type="SUPFAM" id="SSF53335">
    <property type="entry name" value="S-adenosyl-L-methionine-dependent methyltransferases"/>
    <property type="match status" value="1"/>
</dbReference>
<dbReference type="PANTHER" id="PTHR22916:SF3">
    <property type="entry name" value="UDP-GLCNAC:BETAGAL BETA-1,3-N-ACETYLGLUCOSAMINYLTRANSFERASE-LIKE PROTEIN 1"/>
    <property type="match status" value="1"/>
</dbReference>
<keyword evidence="4" id="KW-1185">Reference proteome</keyword>